<keyword evidence="3" id="KW-0520">NAD</keyword>
<organism evidence="7 8">
    <name type="scientific">Chromobacterium alticapitis</name>
    <dbReference type="NCBI Taxonomy" id="2073169"/>
    <lineage>
        <taxon>Bacteria</taxon>
        <taxon>Pseudomonadati</taxon>
        <taxon>Pseudomonadota</taxon>
        <taxon>Betaproteobacteria</taxon>
        <taxon>Neisseriales</taxon>
        <taxon>Chromobacteriaceae</taxon>
        <taxon>Chromobacterium</taxon>
    </lineage>
</organism>
<feature type="domain" description="Glyceraldehyde 3-phosphate dehydrogenase NAD(P) binding" evidence="6">
    <location>
        <begin position="4"/>
        <end position="154"/>
    </location>
</feature>
<feature type="binding site" evidence="3">
    <location>
        <begin position="13"/>
        <end position="14"/>
    </location>
    <ligand>
        <name>NAD(+)</name>
        <dbReference type="ChEBI" id="CHEBI:57540"/>
    </ligand>
</feature>
<evidence type="ECO:0000313" key="7">
    <source>
        <dbReference type="EMBL" id="POZ62300.1"/>
    </source>
</evidence>
<keyword evidence="3" id="KW-0547">Nucleotide-binding</keyword>
<gene>
    <name evidence="7" type="ORF">C2I19_09025</name>
</gene>
<reference evidence="8" key="1">
    <citation type="submission" date="2018-02" db="EMBL/GenBank/DDBJ databases">
        <authorList>
            <person name="O'Hara-Hanley K."/>
            <person name="Soby S."/>
        </authorList>
    </citation>
    <scope>NUCLEOTIDE SEQUENCE [LARGE SCALE GENOMIC DNA]</scope>
    <source>
        <strain evidence="8">MWU14-2602</strain>
    </source>
</reference>
<sequence>MKKLKVGLNGLGRIGRAIFRINQQRQLFDLALINEAQQDAANLAYLLKYDSIHGVLPERIGFGSGHLSIEEQPIALSHCADIAEAPWREHEVDVLIDASGDARNPARLAAWRDFPGWTITTHAVSHPDIHTVVFGVNDKTFDPLSQRRLSSSICDTVALAPIAALLEQRFGIARGYLTTLHPWLGQQRLLDGPAVVAGADGLQSHFALGRSAVNNLIPKTTSAVKAADAVLPGLSQRLQALSYRVPTSIVSSAVLNVELKQAGSPQELSALLRYAEQKQHLPILRNSSDPLVSHDYLGSPYSAIVDQRWTEVQHERHARLLYWYDNEWGYSSRVVDLVALIARDGQP</sequence>
<evidence type="ECO:0000256" key="4">
    <source>
        <dbReference type="PIRSR" id="PIRSR000149-4"/>
    </source>
</evidence>
<dbReference type="SMART" id="SM00846">
    <property type="entry name" value="Gp_dh_N"/>
    <property type="match status" value="1"/>
</dbReference>
<accession>A0A2S5DGU1</accession>
<dbReference type="EMBL" id="PQWB01000032">
    <property type="protein sequence ID" value="POZ62300.1"/>
    <property type="molecule type" value="Genomic_DNA"/>
</dbReference>
<comment type="similarity">
    <text evidence="5">Belongs to the glyceraldehyde-3-phosphate dehydrogenase family.</text>
</comment>
<dbReference type="PIRSF" id="PIRSF000149">
    <property type="entry name" value="GAP_DH"/>
    <property type="match status" value="1"/>
</dbReference>
<dbReference type="PRINTS" id="PR00078">
    <property type="entry name" value="G3PDHDRGNASE"/>
</dbReference>
<feature type="active site" description="Nucleophile" evidence="2">
    <location>
        <position position="154"/>
    </location>
</feature>
<dbReference type="Gene3D" id="3.30.360.10">
    <property type="entry name" value="Dihydrodipicolinate Reductase, domain 2"/>
    <property type="match status" value="1"/>
</dbReference>
<dbReference type="PANTHER" id="PTHR43148">
    <property type="entry name" value="GLYCERALDEHYDE-3-PHOSPHATE DEHYDROGENASE 2"/>
    <property type="match status" value="1"/>
</dbReference>
<dbReference type="Gene3D" id="3.40.50.720">
    <property type="entry name" value="NAD(P)-binding Rossmann-like Domain"/>
    <property type="match status" value="1"/>
</dbReference>
<dbReference type="Pfam" id="PF00044">
    <property type="entry name" value="Gp_dh_N"/>
    <property type="match status" value="1"/>
</dbReference>
<keyword evidence="8" id="KW-1185">Reference proteome</keyword>
<dbReference type="InterPro" id="IPR036291">
    <property type="entry name" value="NAD(P)-bd_dom_sf"/>
</dbReference>
<dbReference type="AlphaFoldDB" id="A0A2S5DGU1"/>
<dbReference type="SUPFAM" id="SSF51735">
    <property type="entry name" value="NAD(P)-binding Rossmann-fold domains"/>
    <property type="match status" value="1"/>
</dbReference>
<dbReference type="SUPFAM" id="SSF55347">
    <property type="entry name" value="Glyceraldehyde-3-phosphate dehydrogenase-like, C-terminal domain"/>
    <property type="match status" value="1"/>
</dbReference>
<dbReference type="Proteomes" id="UP000237082">
    <property type="component" value="Unassembled WGS sequence"/>
</dbReference>
<dbReference type="InterPro" id="IPR020831">
    <property type="entry name" value="GlycerAld/Erythrose_P_DH"/>
</dbReference>
<evidence type="ECO:0000256" key="1">
    <source>
        <dbReference type="ARBA" id="ARBA00023002"/>
    </source>
</evidence>
<dbReference type="GO" id="GO:0051287">
    <property type="term" value="F:NAD binding"/>
    <property type="evidence" value="ECO:0007669"/>
    <property type="project" value="InterPro"/>
</dbReference>
<evidence type="ECO:0000313" key="8">
    <source>
        <dbReference type="Proteomes" id="UP000237082"/>
    </source>
</evidence>
<dbReference type="GO" id="GO:0016620">
    <property type="term" value="F:oxidoreductase activity, acting on the aldehyde or oxo group of donors, NAD or NADP as acceptor"/>
    <property type="evidence" value="ECO:0007669"/>
    <property type="project" value="InterPro"/>
</dbReference>
<comment type="caution">
    <text evidence="7">The sequence shown here is derived from an EMBL/GenBank/DDBJ whole genome shotgun (WGS) entry which is preliminary data.</text>
</comment>
<proteinExistence type="inferred from homology"/>
<feature type="binding site" evidence="3">
    <location>
        <position position="326"/>
    </location>
    <ligand>
        <name>NAD(+)</name>
        <dbReference type="ChEBI" id="CHEBI:57540"/>
    </ligand>
</feature>
<feature type="site" description="Activates thiol group during catalysis" evidence="4">
    <location>
        <position position="181"/>
    </location>
</feature>
<keyword evidence="1" id="KW-0560">Oxidoreductase</keyword>
<dbReference type="RefSeq" id="WP_103902374.1">
    <property type="nucleotide sequence ID" value="NZ_PQWB01000032.1"/>
</dbReference>
<dbReference type="InterPro" id="IPR020829">
    <property type="entry name" value="GlycerAld_3-P_DH_cat"/>
</dbReference>
<name>A0A2S5DGU1_9NEIS</name>
<feature type="binding site" evidence="3">
    <location>
        <position position="121"/>
    </location>
    <ligand>
        <name>NAD(+)</name>
        <dbReference type="ChEBI" id="CHEBI:57540"/>
    </ligand>
</feature>
<evidence type="ECO:0000256" key="5">
    <source>
        <dbReference type="RuleBase" id="RU000397"/>
    </source>
</evidence>
<evidence type="ECO:0000256" key="2">
    <source>
        <dbReference type="PIRSR" id="PIRSR000149-1"/>
    </source>
</evidence>
<protein>
    <submittedName>
        <fullName evidence="7">Glyceraldehyde-3-phosphate dehydrogenase</fullName>
    </submittedName>
</protein>
<dbReference type="Pfam" id="PF02800">
    <property type="entry name" value="Gp_dh_C"/>
    <property type="match status" value="1"/>
</dbReference>
<evidence type="ECO:0000256" key="3">
    <source>
        <dbReference type="PIRSR" id="PIRSR000149-3"/>
    </source>
</evidence>
<dbReference type="OrthoDB" id="5345118at2"/>
<dbReference type="InterPro" id="IPR020828">
    <property type="entry name" value="GlycerAld_3-P_DH_NAD(P)-bd"/>
</dbReference>
<evidence type="ECO:0000259" key="6">
    <source>
        <dbReference type="SMART" id="SM00846"/>
    </source>
</evidence>